<organism evidence="1 2">
    <name type="scientific">Paenibacillus baekrokdamisoli</name>
    <dbReference type="NCBI Taxonomy" id="1712516"/>
    <lineage>
        <taxon>Bacteria</taxon>
        <taxon>Bacillati</taxon>
        <taxon>Bacillota</taxon>
        <taxon>Bacilli</taxon>
        <taxon>Bacillales</taxon>
        <taxon>Paenibacillaceae</taxon>
        <taxon>Paenibacillus</taxon>
    </lineage>
</organism>
<dbReference type="Proteomes" id="UP000275368">
    <property type="component" value="Chromosome"/>
</dbReference>
<dbReference type="Gene3D" id="3.60.21.10">
    <property type="match status" value="1"/>
</dbReference>
<dbReference type="Pfam" id="PF00149">
    <property type="entry name" value="Metallophos"/>
    <property type="match status" value="1"/>
</dbReference>
<dbReference type="SUPFAM" id="SSF49363">
    <property type="entry name" value="Purple acid phosphatase, N-terminal domain"/>
    <property type="match status" value="1"/>
</dbReference>
<dbReference type="Pfam" id="PF00395">
    <property type="entry name" value="SLH"/>
    <property type="match status" value="3"/>
</dbReference>
<dbReference type="GO" id="GO:0003993">
    <property type="term" value="F:acid phosphatase activity"/>
    <property type="evidence" value="ECO:0007669"/>
    <property type="project" value="InterPro"/>
</dbReference>
<dbReference type="KEGG" id="pbk:Back11_39900"/>
<gene>
    <name evidence="1" type="ORF">Back11_39900</name>
</gene>
<protein>
    <submittedName>
        <fullName evidence="1">Uncharacterized protein</fullName>
    </submittedName>
</protein>
<dbReference type="Pfam" id="PF16656">
    <property type="entry name" value="Pur_ac_phosph_N"/>
    <property type="match status" value="1"/>
</dbReference>
<sequence length="1369" mass="149297">MSYHHLFFKRVLIGIVAMVVLFPYIPAPPTSSSTVYATPVIPADPSGVVMVEDFEKVSLDELYLDSIRNKGVTLALETNEKYVRNGAKSLRFDYDFIGVTDNPSQFAVGDKTQVVPLTGRVPKKIGMWVYGNNEGHGVTVKFRNAAGSTRNYDIRDEVTGIDWSGWKYVEATIGPDMSVPGSLWFYFQVKQRQMSKKNKGSLWIDDVRLIYDEPVGEDMTVPVVTPTSPTPNQTLNAPLSDITLSADDVGTGIDPNAIQLIVNGQSVTSASYAYDPTNKLITYHPEVPLDGGYYEVNATIRDKSGNPATADYSFNIEHGARLTMEAPEESLSSDIYRLQLGAKGVGAANSVHTKLKFDPATLQVKAITGRSDLSNVLTTIDNVGGYVKFSADGLQGDNVNPLASIDFEFTRTAKMERGETFKQIRMAEGAFGYTGGTSVNSFAAPINYKITFPYNLAIKGTGLQTQSIITVTNHAGAPVAGAAIEYLDPNGPQTYVTVTAANSNIYRNADGTTSLLAVKKDQQFIATTGSNSGFVNVYMPDGSRKGYISTADVQQNDLKLGIGLTDSKGEIHTPLLTLAKGTWILQAVKDGGSTESMSMEIVDQFGNDDPQYVQTFVAEDMRTMMNVGWQTAPRVQQTSIQYMKESEPTKSIMQDALTEVQVIHREKNGPLVEIKFHQASVTGLEPGTKYRYRVGYEGHWSTWYDYKTADPAQDKPTSFVFISDSHANSDNGIENYQKLMTDAFTNYPNTQFIMHGGDIVDDGNYLDEWTQIWKATSFYATSIPSGYAMGNHDVGGDGKEIFAKGWELPKNGPDFMKEYAYSFDSGEVHFIVMNSEGDVVTMAKQAEWLREDIQKSNKKWKMVMFHKPVYHTEKGRGDLIENTQTYFGPILEELGVDLVLEGHDHVYSHTYPMKKGKPLKNGERGTVYLAGGTSGWKFYDGTKYDYLDFMYDEHVPIYSAIQVSHDKISIQARTESGDLIDDYSIEKKDAPSVTPSPGVVTPGPTVLPDNLVSKTDWEAAVKAGKLTLNVEGKGGELRLPMNAADVLANGGLTFTIGGKTSLKLSPAQLREAAVGLGANDLLALNVIVEDAASSTEIVRRVQQKEQANLSAIGSAFRLELSSLQPDGKRQEKKSASMTLTLPVGAGNKLTGLYEILEDGSAVYVKGVKSAGKTEVKMAAGHTYMLLDYKKTYMDVVESHWAYDYITQLSARHSVQGVDNSNFAPTREVTRAEFAAMLVRELGLTASAASGFSDVGANAWYAEAVAAAKEAGLVTGTSSDKFNPNASISRQEMAAMIVRAYEHLHAGDVPMSGSASFSDMGDAKEWAKQAVAKAKELGLVNGNGSGQFQPFASGTRAESAKLVVQLSELL</sequence>
<evidence type="ECO:0000313" key="1">
    <source>
        <dbReference type="EMBL" id="BBH22645.1"/>
    </source>
</evidence>
<name>A0A3G9J2R7_9BACL</name>
<dbReference type="OrthoDB" id="9809781at2"/>
<reference evidence="1 2" key="1">
    <citation type="submission" date="2018-11" db="EMBL/GenBank/DDBJ databases">
        <title>Complete genome sequence of Paenibacillus baekrokdamisoli strain KCTC 33723.</title>
        <authorList>
            <person name="Kang S.W."/>
            <person name="Lee K.C."/>
            <person name="Kim K.K."/>
            <person name="Kim J.S."/>
            <person name="Kim D.S."/>
            <person name="Ko S.H."/>
            <person name="Yang S.H."/>
            <person name="Lee J.S."/>
        </authorList>
    </citation>
    <scope>NUCLEOTIDE SEQUENCE [LARGE SCALE GENOMIC DNA]</scope>
    <source>
        <strain evidence="1 2">KCTC 33723</strain>
    </source>
</reference>
<dbReference type="GO" id="GO:0046872">
    <property type="term" value="F:metal ion binding"/>
    <property type="evidence" value="ECO:0007669"/>
    <property type="project" value="InterPro"/>
</dbReference>
<dbReference type="InterPro" id="IPR015914">
    <property type="entry name" value="PAPs_N"/>
</dbReference>
<dbReference type="InterPro" id="IPR039331">
    <property type="entry name" value="PAPs-like"/>
</dbReference>
<dbReference type="Gene3D" id="2.60.120.430">
    <property type="entry name" value="Galactose-binding lectin"/>
    <property type="match status" value="1"/>
</dbReference>
<accession>A0A3G9J2R7</accession>
<dbReference type="PANTHER" id="PTHR22953:SF153">
    <property type="entry name" value="PURPLE ACID PHOSPHATASE"/>
    <property type="match status" value="1"/>
</dbReference>
<dbReference type="PROSITE" id="PS51272">
    <property type="entry name" value="SLH"/>
    <property type="match status" value="3"/>
</dbReference>
<dbReference type="InterPro" id="IPR029052">
    <property type="entry name" value="Metallo-depent_PP-like"/>
</dbReference>
<dbReference type="SUPFAM" id="SSF56300">
    <property type="entry name" value="Metallo-dependent phosphatases"/>
    <property type="match status" value="1"/>
</dbReference>
<dbReference type="RefSeq" id="WP_125661075.1">
    <property type="nucleotide sequence ID" value="NZ_AP019308.1"/>
</dbReference>
<dbReference type="InterPro" id="IPR008963">
    <property type="entry name" value="Purple_acid_Pase-like_N"/>
</dbReference>
<dbReference type="InterPro" id="IPR004843">
    <property type="entry name" value="Calcineurin-like_PHP"/>
</dbReference>
<proteinExistence type="predicted"/>
<keyword evidence="2" id="KW-1185">Reference proteome</keyword>
<evidence type="ECO:0000313" key="2">
    <source>
        <dbReference type="Proteomes" id="UP000275368"/>
    </source>
</evidence>
<dbReference type="Gene3D" id="2.60.40.380">
    <property type="entry name" value="Purple acid phosphatase-like, N-terminal"/>
    <property type="match status" value="1"/>
</dbReference>
<dbReference type="InterPro" id="IPR001119">
    <property type="entry name" value="SLH_dom"/>
</dbReference>
<dbReference type="EMBL" id="AP019308">
    <property type="protein sequence ID" value="BBH22645.1"/>
    <property type="molecule type" value="Genomic_DNA"/>
</dbReference>
<dbReference type="PANTHER" id="PTHR22953">
    <property type="entry name" value="ACID PHOSPHATASE RELATED"/>
    <property type="match status" value="1"/>
</dbReference>